<evidence type="ECO:0000256" key="1">
    <source>
        <dbReference type="ARBA" id="ARBA00003913"/>
    </source>
</evidence>
<dbReference type="Proteomes" id="UP000323000">
    <property type="component" value="Chromosome 12"/>
</dbReference>
<proteinExistence type="inferred from homology"/>
<evidence type="ECO:0000313" key="9">
    <source>
        <dbReference type="Proteomes" id="UP000323000"/>
    </source>
</evidence>
<evidence type="ECO:0000256" key="6">
    <source>
        <dbReference type="ARBA" id="ARBA00023176"/>
    </source>
</evidence>
<dbReference type="GO" id="GO:0030130">
    <property type="term" value="C:clathrin coat of trans-Golgi network vesicle"/>
    <property type="evidence" value="ECO:0007669"/>
    <property type="project" value="InterPro"/>
</dbReference>
<dbReference type="OrthoDB" id="782264at2759"/>
<reference evidence="9" key="1">
    <citation type="journal article" date="2019" name="Gigascience">
        <title>De novo genome assembly of the endangered Acer yangbiense, a plant species with extremely small populations endemic to Yunnan Province, China.</title>
        <authorList>
            <person name="Yang J."/>
            <person name="Wariss H.M."/>
            <person name="Tao L."/>
            <person name="Zhang R."/>
            <person name="Yun Q."/>
            <person name="Hollingsworth P."/>
            <person name="Dao Z."/>
            <person name="Luo G."/>
            <person name="Guo H."/>
            <person name="Ma Y."/>
            <person name="Sun W."/>
        </authorList>
    </citation>
    <scope>NUCLEOTIDE SEQUENCE [LARGE SCALE GENOMIC DNA]</scope>
    <source>
        <strain evidence="9">cv. Malutang</strain>
    </source>
</reference>
<accession>A0A5C7H012</accession>
<comment type="similarity">
    <text evidence="4">Belongs to the clathrin light chain family.</text>
</comment>
<gene>
    <name evidence="8" type="ORF">EZV62_026016</name>
</gene>
<protein>
    <submittedName>
        <fullName evidence="8">Uncharacterized protein</fullName>
    </submittedName>
</protein>
<dbReference type="GO" id="GO:0032050">
    <property type="term" value="F:clathrin heavy chain binding"/>
    <property type="evidence" value="ECO:0007669"/>
    <property type="project" value="TreeGrafter"/>
</dbReference>
<name>A0A5C7H012_9ROSI</name>
<dbReference type="InterPro" id="IPR000996">
    <property type="entry name" value="Clathrin_L-chain"/>
</dbReference>
<dbReference type="AlphaFoldDB" id="A0A5C7H012"/>
<organism evidence="8 9">
    <name type="scientific">Acer yangbiense</name>
    <dbReference type="NCBI Taxonomy" id="1000413"/>
    <lineage>
        <taxon>Eukaryota</taxon>
        <taxon>Viridiplantae</taxon>
        <taxon>Streptophyta</taxon>
        <taxon>Embryophyta</taxon>
        <taxon>Tracheophyta</taxon>
        <taxon>Spermatophyta</taxon>
        <taxon>Magnoliopsida</taxon>
        <taxon>eudicotyledons</taxon>
        <taxon>Gunneridae</taxon>
        <taxon>Pentapetalae</taxon>
        <taxon>rosids</taxon>
        <taxon>malvids</taxon>
        <taxon>Sapindales</taxon>
        <taxon>Sapindaceae</taxon>
        <taxon>Hippocastanoideae</taxon>
        <taxon>Acereae</taxon>
        <taxon>Acer</taxon>
    </lineage>
</organism>
<keyword evidence="9" id="KW-1185">Reference proteome</keyword>
<dbReference type="GO" id="GO:0005198">
    <property type="term" value="F:structural molecule activity"/>
    <property type="evidence" value="ECO:0007669"/>
    <property type="project" value="InterPro"/>
</dbReference>
<comment type="function">
    <text evidence="1">Clathrin is the major protein of the polyhedral coat of coated pits and vesicles.</text>
</comment>
<keyword evidence="7" id="KW-0968">Cytoplasmic vesicle</keyword>
<evidence type="ECO:0000256" key="3">
    <source>
        <dbReference type="ARBA" id="ARBA00004277"/>
    </source>
</evidence>
<comment type="subcellular location">
    <subcellularLocation>
        <location evidence="2">Cytoplasmic vesicle membrane</location>
        <topology evidence="2">Peripheral membrane protein</topology>
        <orientation evidence="2">Cytoplasmic side</orientation>
    </subcellularLocation>
    <subcellularLocation>
        <location evidence="3">Membrane</location>
        <location evidence="3">Coated pit</location>
        <topology evidence="3">Peripheral membrane protein</topology>
        <orientation evidence="3">Cytoplasmic side</orientation>
    </subcellularLocation>
</comment>
<dbReference type="EMBL" id="VAHF01000012">
    <property type="protein sequence ID" value="TXG50141.1"/>
    <property type="molecule type" value="Genomic_DNA"/>
</dbReference>
<dbReference type="GO" id="GO:0006886">
    <property type="term" value="P:intracellular protein transport"/>
    <property type="evidence" value="ECO:0007669"/>
    <property type="project" value="InterPro"/>
</dbReference>
<dbReference type="PANTHER" id="PTHR10639:SF24">
    <property type="entry name" value="CLATHRIN LIGHT CHAIN 3"/>
    <property type="match status" value="1"/>
</dbReference>
<evidence type="ECO:0000256" key="5">
    <source>
        <dbReference type="ARBA" id="ARBA00023136"/>
    </source>
</evidence>
<dbReference type="GO" id="GO:0030132">
    <property type="term" value="C:clathrin coat of coated pit"/>
    <property type="evidence" value="ECO:0007669"/>
    <property type="project" value="InterPro"/>
</dbReference>
<dbReference type="PANTHER" id="PTHR10639">
    <property type="entry name" value="CLATHRIN LIGHT CHAIN"/>
    <property type="match status" value="1"/>
</dbReference>
<sequence>MTKSVEKVGVFHRNFLPVSSPVLLTLITICEKAVICGQPKKFYDEADKNYWKAIAELLPNEVPTIEKKKGKKDQEKKPSIVVIQGPKPCKPTDLSRMQQAAVVATPTEVVAAACQFHCGLLCCHLEVERYIGVLLYFL</sequence>
<dbReference type="GO" id="GO:0072583">
    <property type="term" value="P:clathrin-dependent endocytosis"/>
    <property type="evidence" value="ECO:0007669"/>
    <property type="project" value="TreeGrafter"/>
</dbReference>
<evidence type="ECO:0000256" key="7">
    <source>
        <dbReference type="ARBA" id="ARBA00023329"/>
    </source>
</evidence>
<keyword evidence="5" id="KW-0472">Membrane</keyword>
<evidence type="ECO:0000313" key="8">
    <source>
        <dbReference type="EMBL" id="TXG50141.1"/>
    </source>
</evidence>
<evidence type="ECO:0000256" key="4">
    <source>
        <dbReference type="ARBA" id="ARBA00005263"/>
    </source>
</evidence>
<comment type="caution">
    <text evidence="8">The sequence shown here is derived from an EMBL/GenBank/DDBJ whole genome shotgun (WGS) entry which is preliminary data.</text>
</comment>
<keyword evidence="6" id="KW-0168">Coated pit</keyword>
<evidence type="ECO:0000256" key="2">
    <source>
        <dbReference type="ARBA" id="ARBA00004180"/>
    </source>
</evidence>